<dbReference type="PANTHER" id="PTHR33375">
    <property type="entry name" value="CHROMOSOME-PARTITIONING PROTEIN PARB-RELATED"/>
    <property type="match status" value="1"/>
</dbReference>
<feature type="domain" description="ParB-like N-terminal" evidence="6">
    <location>
        <begin position="4"/>
        <end position="90"/>
    </location>
</feature>
<dbReference type="Pfam" id="PF01555">
    <property type="entry name" value="N6_N4_Mtase"/>
    <property type="match status" value="1"/>
</dbReference>
<dbReference type="SUPFAM" id="SSF53335">
    <property type="entry name" value="S-adenosyl-L-methionine-dependent methyltransferases"/>
    <property type="match status" value="1"/>
</dbReference>
<evidence type="ECO:0000256" key="5">
    <source>
        <dbReference type="RuleBase" id="RU362026"/>
    </source>
</evidence>
<sequence length="436" mass="48021">MQIEHRSVEALKPYANNPRTHSKKQVRQIAESIKTFGWTNPILIDDEGGVIAGHGRLEAAKLLGMGAVPVIRLSTMTAAQKRAYILADNKLAENAGWDEDLLRIELQGLLDMDLDFSVEVTGFETPEIDLLLGESDTTAPEDEDVPAPEPGPAVSEAGDLWLLGDHRLFCGDALEASSYEAVLNGEKAAAVFTDPPYNVRIDGHVCGNGRIRHDEFAMASGEMSECEFTSFLSAVFGYLNRFSADGSIHFICMDWRHGFELMSAARGAYAELKNICVWNKTNGGMGSLYRSKHELVFVYKNGTEPHINNVDLGRHGRYRTNVWDYAGVNSFGAGRMEDLADHPTVKPVAMVADAILDVTRRGDLILDPFGGSGSTLLAAEKTGRRAALIELDPKYVDVAIRRYEKATGQSAIHARYGHSFHEVAENRAFDRSLYKE</sequence>
<evidence type="ECO:0000256" key="3">
    <source>
        <dbReference type="ARBA" id="ARBA00022679"/>
    </source>
</evidence>
<name>A0ABW1KY47_9PROT</name>
<dbReference type="PIRSF" id="PIRSF036758">
    <property type="entry name" value="Aden_M_ParB"/>
    <property type="match status" value="1"/>
</dbReference>
<comment type="caution">
    <text evidence="7">The sequence shown here is derived from an EMBL/GenBank/DDBJ whole genome shotgun (WGS) entry which is preliminary data.</text>
</comment>
<keyword evidence="3" id="KW-0808">Transferase</keyword>
<dbReference type="InterPro" id="IPR003115">
    <property type="entry name" value="ParB_N"/>
</dbReference>
<comment type="catalytic activity">
    <reaction evidence="4">
        <text>a 2'-deoxyadenosine in DNA + S-adenosyl-L-methionine = an N(6)-methyl-2'-deoxyadenosine in DNA + S-adenosyl-L-homocysteine + H(+)</text>
        <dbReference type="Rhea" id="RHEA:15197"/>
        <dbReference type="Rhea" id="RHEA-COMP:12418"/>
        <dbReference type="Rhea" id="RHEA-COMP:12419"/>
        <dbReference type="ChEBI" id="CHEBI:15378"/>
        <dbReference type="ChEBI" id="CHEBI:57856"/>
        <dbReference type="ChEBI" id="CHEBI:59789"/>
        <dbReference type="ChEBI" id="CHEBI:90615"/>
        <dbReference type="ChEBI" id="CHEBI:90616"/>
        <dbReference type="EC" id="2.1.1.72"/>
    </reaction>
</comment>
<dbReference type="InterPro" id="IPR036086">
    <property type="entry name" value="ParB/Sulfiredoxin_sf"/>
</dbReference>
<evidence type="ECO:0000256" key="4">
    <source>
        <dbReference type="ARBA" id="ARBA00047942"/>
    </source>
</evidence>
<evidence type="ECO:0000256" key="2">
    <source>
        <dbReference type="ARBA" id="ARBA00022603"/>
    </source>
</evidence>
<organism evidence="7 8">
    <name type="scientific">Hyphococcus aureus</name>
    <dbReference type="NCBI Taxonomy" id="2666033"/>
    <lineage>
        <taxon>Bacteria</taxon>
        <taxon>Pseudomonadati</taxon>
        <taxon>Pseudomonadota</taxon>
        <taxon>Alphaproteobacteria</taxon>
        <taxon>Parvularculales</taxon>
        <taxon>Parvularculaceae</taxon>
        <taxon>Hyphococcus</taxon>
    </lineage>
</organism>
<dbReference type="InterPro" id="IPR029063">
    <property type="entry name" value="SAM-dependent_MTases_sf"/>
</dbReference>
<reference evidence="7 8" key="1">
    <citation type="submission" date="2024-09" db="EMBL/GenBank/DDBJ databases">
        <authorList>
            <person name="Zhang Z.-H."/>
        </authorList>
    </citation>
    <scope>NUCLEOTIDE SEQUENCE [LARGE SCALE GENOMIC DNA]</scope>
    <source>
        <strain evidence="7 8">HHTR114</strain>
    </source>
</reference>
<evidence type="ECO:0000259" key="6">
    <source>
        <dbReference type="SMART" id="SM00470"/>
    </source>
</evidence>
<accession>A0ABW1KY47</accession>
<dbReference type="Gene3D" id="3.40.50.150">
    <property type="entry name" value="Vaccinia Virus protein VP39"/>
    <property type="match status" value="1"/>
</dbReference>
<dbReference type="SUPFAM" id="SSF110849">
    <property type="entry name" value="ParB/Sulfiredoxin"/>
    <property type="match status" value="1"/>
</dbReference>
<dbReference type="EC" id="2.1.1.-" evidence="5"/>
<dbReference type="Proteomes" id="UP001596116">
    <property type="component" value="Unassembled WGS sequence"/>
</dbReference>
<evidence type="ECO:0000313" key="8">
    <source>
        <dbReference type="Proteomes" id="UP001596116"/>
    </source>
</evidence>
<dbReference type="EMBL" id="JBHPON010000001">
    <property type="protein sequence ID" value="MFC6035582.1"/>
    <property type="molecule type" value="Genomic_DNA"/>
</dbReference>
<dbReference type="InterPro" id="IPR001091">
    <property type="entry name" value="RM_Methyltransferase"/>
</dbReference>
<dbReference type="InterPro" id="IPR015840">
    <property type="entry name" value="DNA_MeTrfase_ParB"/>
</dbReference>
<dbReference type="InterPro" id="IPR050336">
    <property type="entry name" value="Chromosome_partition/occlusion"/>
</dbReference>
<gene>
    <name evidence="7" type="ORF">ACFMB1_08520</name>
</gene>
<comment type="similarity">
    <text evidence="1 5">Belongs to the N(4)/N(6)-methyltransferase family.</text>
</comment>
<dbReference type="Pfam" id="PF02195">
    <property type="entry name" value="ParB_N"/>
    <property type="match status" value="1"/>
</dbReference>
<evidence type="ECO:0000313" key="7">
    <source>
        <dbReference type="EMBL" id="MFC6035582.1"/>
    </source>
</evidence>
<dbReference type="CDD" id="cd16403">
    <property type="entry name" value="ParB_N_like_MT"/>
    <property type="match status" value="1"/>
</dbReference>
<dbReference type="PRINTS" id="PR00508">
    <property type="entry name" value="S21N4MTFRASE"/>
</dbReference>
<dbReference type="InterPro" id="IPR002941">
    <property type="entry name" value="DNA_methylase_N4/N6"/>
</dbReference>
<evidence type="ECO:0000256" key="1">
    <source>
        <dbReference type="ARBA" id="ARBA00006594"/>
    </source>
</evidence>
<dbReference type="PROSITE" id="PS00092">
    <property type="entry name" value="N6_MTASE"/>
    <property type="match status" value="1"/>
</dbReference>
<dbReference type="Gene3D" id="3.90.1530.10">
    <property type="entry name" value="Conserved hypothetical protein from pyrococcus furiosus pfu- 392566-001, ParB domain"/>
    <property type="match status" value="1"/>
</dbReference>
<proteinExistence type="inferred from homology"/>
<keyword evidence="2" id="KW-0489">Methyltransferase</keyword>
<keyword evidence="8" id="KW-1185">Reference proteome</keyword>
<dbReference type="InterPro" id="IPR002052">
    <property type="entry name" value="DNA_methylase_N6_adenine_CS"/>
</dbReference>
<dbReference type="SMART" id="SM00470">
    <property type="entry name" value="ParB"/>
    <property type="match status" value="1"/>
</dbReference>
<dbReference type="PANTHER" id="PTHR33375:SF1">
    <property type="entry name" value="CHROMOSOME-PARTITIONING PROTEIN PARB-RELATED"/>
    <property type="match status" value="1"/>
</dbReference>
<protein>
    <recommendedName>
        <fullName evidence="5">Methyltransferase</fullName>
        <ecNumber evidence="5">2.1.1.-</ecNumber>
    </recommendedName>
</protein>
<dbReference type="RefSeq" id="WP_379879028.1">
    <property type="nucleotide sequence ID" value="NZ_JBHPON010000001.1"/>
</dbReference>